<sequence>MFFCWGTKPDKDEFSYAWYCQTQPLRKAQKHDDHLRPVCPVVGPPTPGGSNVPPPDRRRRDHATEQPHVSRAARSGSDSPFRDGTHHIQYQRSNIYSSCAETGSLSRRASPDFYDGIPMSSPGCSQEDVFVSRREHSRPEHFPTGYRGEEGHEETGRPSAGYRPSMNHPHQSVVQGFSPYRFILRGFGTRLDLNLGLDLNVGENENENEVIPDLLVKRTLGLHGQDNIIRNTSTAMRDLHALSGCSLSDRDPDLRAQDACHDLVLVSSSSSRRRPSGQCFT</sequence>
<evidence type="ECO:0000313" key="1">
    <source>
        <dbReference type="EMBL" id="KAK1143535.1"/>
    </source>
</evidence>
<gene>
    <name evidence="1" type="ORF">N8T08_006341</name>
</gene>
<accession>A0ACC3B0I7</accession>
<reference evidence="1 2" key="1">
    <citation type="journal article" date="2023" name="ACS Omega">
        <title>Identification of the Neoaspergillic Acid Biosynthesis Gene Cluster by Establishing an In Vitro CRISPR-Ribonucleoprotein Genetic System in Aspergillus melleus.</title>
        <authorList>
            <person name="Yuan B."/>
            <person name="Grau M.F."/>
            <person name="Murata R.M."/>
            <person name="Torok T."/>
            <person name="Venkateswaran K."/>
            <person name="Stajich J.E."/>
            <person name="Wang C.C.C."/>
        </authorList>
    </citation>
    <scope>NUCLEOTIDE SEQUENCE [LARGE SCALE GENOMIC DNA]</scope>
    <source>
        <strain evidence="1 2">IMV 1140</strain>
    </source>
</reference>
<protein>
    <submittedName>
        <fullName evidence="1">Uncharacterized protein</fullName>
    </submittedName>
</protein>
<dbReference type="Proteomes" id="UP001177260">
    <property type="component" value="Unassembled WGS sequence"/>
</dbReference>
<keyword evidence="2" id="KW-1185">Reference proteome</keyword>
<name>A0ACC3B0I7_9EURO</name>
<evidence type="ECO:0000313" key="2">
    <source>
        <dbReference type="Proteomes" id="UP001177260"/>
    </source>
</evidence>
<proteinExistence type="predicted"/>
<dbReference type="EMBL" id="JAOPJF010000039">
    <property type="protein sequence ID" value="KAK1143535.1"/>
    <property type="molecule type" value="Genomic_DNA"/>
</dbReference>
<organism evidence="1 2">
    <name type="scientific">Aspergillus melleus</name>
    <dbReference type="NCBI Taxonomy" id="138277"/>
    <lineage>
        <taxon>Eukaryota</taxon>
        <taxon>Fungi</taxon>
        <taxon>Dikarya</taxon>
        <taxon>Ascomycota</taxon>
        <taxon>Pezizomycotina</taxon>
        <taxon>Eurotiomycetes</taxon>
        <taxon>Eurotiomycetidae</taxon>
        <taxon>Eurotiales</taxon>
        <taxon>Aspergillaceae</taxon>
        <taxon>Aspergillus</taxon>
        <taxon>Aspergillus subgen. Circumdati</taxon>
    </lineage>
</organism>
<comment type="caution">
    <text evidence="1">The sequence shown here is derived from an EMBL/GenBank/DDBJ whole genome shotgun (WGS) entry which is preliminary data.</text>
</comment>